<feature type="binding site" evidence="2">
    <location>
        <position position="159"/>
    </location>
    <ligand>
        <name>Mg(2+)</name>
        <dbReference type="ChEBI" id="CHEBI:18420"/>
        <label>1</label>
        <note>catalytic</note>
    </ligand>
</feature>
<evidence type="ECO:0000313" key="3">
    <source>
        <dbReference type="EMBL" id="KAK9504451.1"/>
    </source>
</evidence>
<evidence type="ECO:0000256" key="2">
    <source>
        <dbReference type="PIRSR" id="PIRSR600760-2"/>
    </source>
</evidence>
<dbReference type="GO" id="GO:0046854">
    <property type="term" value="P:phosphatidylinositol phosphate biosynthetic process"/>
    <property type="evidence" value="ECO:0007669"/>
    <property type="project" value="InterPro"/>
</dbReference>
<sequence length="364" mass="40324">MMAESNQLNDGNILSSLIALSEKAANIARICRKDDHLLSLLVQEKKESEKNPRYVQDFKTLADVLVQEVVKHELGKKFPALIGHIYGEENNEFVLENECVIIEIKSNMQETTELLSKVLPDPEASRVLAEVIHTETDDIDCDIRIPDLPDSLGIWIDPIDSTAEYIAGKDGVQDGKVRNGLPCVTVLIGVFDRNTGEPIIGVINQPFYKNEQDTWIGRYVFGVSINDFNVTRPEYFLDVQEKLVAVSSSEDDEIKNKLTENGYNIIEIAGAGSKLLSIILGEVYAYVLSKPTTYMWDICAGHAILRSLGGDIIEYSSLKPIKYTGTVGIKDSCNSAGIIAFRDLSIKDNIIDVLGLKDEGISKL</sequence>
<dbReference type="InterPro" id="IPR000760">
    <property type="entry name" value="Inositol_monophosphatase-like"/>
</dbReference>
<reference evidence="3 4" key="1">
    <citation type="submission" date="2022-12" db="EMBL/GenBank/DDBJ databases">
        <title>Chromosome-level genome assembly of true bugs.</title>
        <authorList>
            <person name="Ma L."/>
            <person name="Li H."/>
        </authorList>
    </citation>
    <scope>NUCLEOTIDE SEQUENCE [LARGE SCALE GENOMIC DNA]</scope>
    <source>
        <strain evidence="3">Lab_2022b</strain>
    </source>
</reference>
<evidence type="ECO:0008006" key="5">
    <source>
        <dbReference type="Google" id="ProtNLM"/>
    </source>
</evidence>
<comment type="similarity">
    <text evidence="1">Belongs to the inositol monophosphatase superfamily.</text>
</comment>
<dbReference type="GO" id="GO:0004441">
    <property type="term" value="F:inositol-1,4-bisphosphate 1-phosphatase activity"/>
    <property type="evidence" value="ECO:0007669"/>
    <property type="project" value="TreeGrafter"/>
</dbReference>
<evidence type="ECO:0000313" key="4">
    <source>
        <dbReference type="Proteomes" id="UP001461498"/>
    </source>
</evidence>
<keyword evidence="2" id="KW-0460">Magnesium</keyword>
<dbReference type="PROSITE" id="PS00630">
    <property type="entry name" value="IMP_2"/>
    <property type="match status" value="1"/>
</dbReference>
<dbReference type="InterPro" id="IPR044897">
    <property type="entry name" value="INPP1_dom_1"/>
</dbReference>
<keyword evidence="2" id="KW-0479">Metal-binding</keyword>
<name>A0AAW1D197_9HEMI</name>
<dbReference type="Pfam" id="PF00459">
    <property type="entry name" value="Inositol_P"/>
    <property type="match status" value="1"/>
</dbReference>
<dbReference type="InterPro" id="IPR050725">
    <property type="entry name" value="CysQ/Inositol_MonoPase"/>
</dbReference>
<feature type="binding site" evidence="2">
    <location>
        <position position="88"/>
    </location>
    <ligand>
        <name>Mg(2+)</name>
        <dbReference type="ChEBI" id="CHEBI:18420"/>
        <label>1</label>
        <note>catalytic</note>
    </ligand>
</feature>
<feature type="binding site" evidence="2">
    <location>
        <position position="297"/>
    </location>
    <ligand>
        <name>Mg(2+)</name>
        <dbReference type="ChEBI" id="CHEBI:18420"/>
        <label>1</label>
        <note>catalytic</note>
    </ligand>
</feature>
<dbReference type="GO" id="GO:0046872">
    <property type="term" value="F:metal ion binding"/>
    <property type="evidence" value="ECO:0007669"/>
    <property type="project" value="UniProtKB-KW"/>
</dbReference>
<evidence type="ECO:0000256" key="1">
    <source>
        <dbReference type="ARBA" id="ARBA00009759"/>
    </source>
</evidence>
<feature type="binding site" evidence="2">
    <location>
        <position position="157"/>
    </location>
    <ligand>
        <name>Mg(2+)</name>
        <dbReference type="ChEBI" id="CHEBI:18420"/>
        <label>1</label>
        <note>catalytic</note>
    </ligand>
</feature>
<feature type="binding site" evidence="2">
    <location>
        <position position="160"/>
    </location>
    <ligand>
        <name>Mg(2+)</name>
        <dbReference type="ChEBI" id="CHEBI:18420"/>
        <label>1</label>
        <note>catalytic</note>
    </ligand>
</feature>
<keyword evidence="4" id="KW-1185">Reference proteome</keyword>
<comment type="caution">
    <text evidence="3">The sequence shown here is derived from an EMBL/GenBank/DDBJ whole genome shotgun (WGS) entry which is preliminary data.</text>
</comment>
<dbReference type="Proteomes" id="UP001461498">
    <property type="component" value="Unassembled WGS sequence"/>
</dbReference>
<gene>
    <name evidence="3" type="ORF">O3M35_010778</name>
</gene>
<dbReference type="AlphaFoldDB" id="A0AAW1D197"/>
<dbReference type="PANTHER" id="PTHR43028">
    <property type="entry name" value="3'(2'),5'-BISPHOSPHATE NUCLEOTIDASE 1"/>
    <property type="match status" value="1"/>
</dbReference>
<comment type="cofactor">
    <cofactor evidence="2">
        <name>Mg(2+)</name>
        <dbReference type="ChEBI" id="CHEBI:18420"/>
    </cofactor>
</comment>
<protein>
    <recommendedName>
        <fullName evidence="5">Inositol polyphosphate 1-phosphatase</fullName>
    </recommendedName>
</protein>
<dbReference type="EMBL" id="JAPXFL010000007">
    <property type="protein sequence ID" value="KAK9504451.1"/>
    <property type="molecule type" value="Genomic_DNA"/>
</dbReference>
<dbReference type="PANTHER" id="PTHR43028:SF3">
    <property type="entry name" value="INOSITOL POLYPHOSPHATE 1-PHOSPHATASE"/>
    <property type="match status" value="1"/>
</dbReference>
<dbReference type="InterPro" id="IPR020550">
    <property type="entry name" value="Inositol_monophosphatase_CS"/>
</dbReference>
<accession>A0AAW1D197</accession>
<dbReference type="Gene3D" id="3.40.190.80">
    <property type="match status" value="1"/>
</dbReference>
<organism evidence="3 4">
    <name type="scientific">Rhynocoris fuscipes</name>
    <dbReference type="NCBI Taxonomy" id="488301"/>
    <lineage>
        <taxon>Eukaryota</taxon>
        <taxon>Metazoa</taxon>
        <taxon>Ecdysozoa</taxon>
        <taxon>Arthropoda</taxon>
        <taxon>Hexapoda</taxon>
        <taxon>Insecta</taxon>
        <taxon>Pterygota</taxon>
        <taxon>Neoptera</taxon>
        <taxon>Paraneoptera</taxon>
        <taxon>Hemiptera</taxon>
        <taxon>Heteroptera</taxon>
        <taxon>Panheteroptera</taxon>
        <taxon>Cimicomorpha</taxon>
        <taxon>Reduviidae</taxon>
        <taxon>Harpactorinae</taxon>
        <taxon>Harpactorini</taxon>
        <taxon>Rhynocoris</taxon>
    </lineage>
</organism>
<proteinExistence type="inferred from homology"/>
<dbReference type="Gene3D" id="4.10.460.10">
    <property type="entry name" value="Inositol Polyphosphate 1-phosphatase, domain 1"/>
    <property type="match status" value="1"/>
</dbReference>
<dbReference type="Gene3D" id="3.30.540.10">
    <property type="entry name" value="Fructose-1,6-Bisphosphatase, subunit A, domain 1"/>
    <property type="match status" value="1"/>
</dbReference>
<dbReference type="SUPFAM" id="SSF56655">
    <property type="entry name" value="Carbohydrate phosphatase"/>
    <property type="match status" value="1"/>
</dbReference>